<proteinExistence type="predicted"/>
<sequence length="34" mass="4179">MMIRLLIWINRLPWSNSLLPILRLPFSSFFKVYL</sequence>
<evidence type="ECO:0000313" key="2">
    <source>
        <dbReference type="Proteomes" id="UP000032142"/>
    </source>
</evidence>
<dbReference type="EMBL" id="JRRC01464492">
    <property type="protein sequence ID" value="KHG06987.1"/>
    <property type="molecule type" value="Genomic_DNA"/>
</dbReference>
<accession>A0A0B0N301</accession>
<comment type="caution">
    <text evidence="1">The sequence shown here is derived from an EMBL/GenBank/DDBJ whole genome shotgun (WGS) entry which is preliminary data.</text>
</comment>
<organism evidence="1 2">
    <name type="scientific">Gossypium arboreum</name>
    <name type="common">Tree cotton</name>
    <name type="synonym">Gossypium nanking</name>
    <dbReference type="NCBI Taxonomy" id="29729"/>
    <lineage>
        <taxon>Eukaryota</taxon>
        <taxon>Viridiplantae</taxon>
        <taxon>Streptophyta</taxon>
        <taxon>Embryophyta</taxon>
        <taxon>Tracheophyta</taxon>
        <taxon>Spermatophyta</taxon>
        <taxon>Magnoliopsida</taxon>
        <taxon>eudicotyledons</taxon>
        <taxon>Gunneridae</taxon>
        <taxon>Pentapetalae</taxon>
        <taxon>rosids</taxon>
        <taxon>malvids</taxon>
        <taxon>Malvales</taxon>
        <taxon>Malvaceae</taxon>
        <taxon>Malvoideae</taxon>
        <taxon>Gossypium</taxon>
    </lineage>
</organism>
<gene>
    <name evidence="1" type="ORF">F383_33471</name>
</gene>
<reference evidence="2" key="1">
    <citation type="submission" date="2014-09" db="EMBL/GenBank/DDBJ databases">
        <authorList>
            <person name="Mudge J."/>
            <person name="Ramaraj T."/>
            <person name="Lindquist I.E."/>
            <person name="Bharti A.K."/>
            <person name="Sundararajan A."/>
            <person name="Cameron C.T."/>
            <person name="Woodward J.E."/>
            <person name="May G.D."/>
            <person name="Brubaker C."/>
            <person name="Broadhvest J."/>
            <person name="Wilkins T.A."/>
        </authorList>
    </citation>
    <scope>NUCLEOTIDE SEQUENCE</scope>
    <source>
        <strain evidence="2">cv. AKA8401</strain>
    </source>
</reference>
<name>A0A0B0N301_GOSAR</name>
<keyword evidence="2" id="KW-1185">Reference proteome</keyword>
<dbReference type="Proteomes" id="UP000032142">
    <property type="component" value="Unassembled WGS sequence"/>
</dbReference>
<protein>
    <submittedName>
        <fullName evidence="1">Uncharacterized protein</fullName>
    </submittedName>
</protein>
<evidence type="ECO:0000313" key="1">
    <source>
        <dbReference type="EMBL" id="KHG06987.1"/>
    </source>
</evidence>
<dbReference type="AlphaFoldDB" id="A0A0B0N301"/>